<dbReference type="InterPro" id="IPR013260">
    <property type="entry name" value="mRNA_splic_SYF2"/>
</dbReference>
<dbReference type="InParanoid" id="G0QL59"/>
<keyword evidence="5" id="KW-0507">mRNA processing</keyword>
<evidence type="ECO:0000256" key="1">
    <source>
        <dbReference type="ARBA" id="ARBA00000971"/>
    </source>
</evidence>
<dbReference type="RefSeq" id="XP_004039351.1">
    <property type="nucleotide sequence ID" value="XM_004039303.1"/>
</dbReference>
<dbReference type="GO" id="GO:0003755">
    <property type="term" value="F:peptidyl-prolyl cis-trans isomerase activity"/>
    <property type="evidence" value="ECO:0007669"/>
    <property type="project" value="UniProtKB-KW"/>
</dbReference>
<dbReference type="eggNOG" id="KOG0865">
    <property type="taxonomic scope" value="Eukaryota"/>
</dbReference>
<proteinExistence type="inferred from homology"/>
<dbReference type="GO" id="GO:0016779">
    <property type="term" value="F:nucleotidyltransferase activity"/>
    <property type="evidence" value="ECO:0007669"/>
    <property type="project" value="UniProtKB-KW"/>
</dbReference>
<keyword evidence="14" id="KW-1185">Reference proteome</keyword>
<organism evidence="13 14">
    <name type="scientific">Ichthyophthirius multifiliis</name>
    <name type="common">White spot disease agent</name>
    <name type="synonym">Ich</name>
    <dbReference type="NCBI Taxonomy" id="5932"/>
    <lineage>
        <taxon>Eukaryota</taxon>
        <taxon>Sar</taxon>
        <taxon>Alveolata</taxon>
        <taxon>Ciliophora</taxon>
        <taxon>Intramacronucleata</taxon>
        <taxon>Oligohymenophorea</taxon>
        <taxon>Hymenostomatida</taxon>
        <taxon>Ophryoglenina</taxon>
        <taxon>Ichthyophthirius</taxon>
    </lineage>
</organism>
<protein>
    <recommendedName>
        <fullName evidence="4">peptidylprolyl isomerase</fullName>
        <ecNumber evidence="4">5.2.1.8</ecNumber>
    </recommendedName>
</protein>
<comment type="catalytic activity">
    <reaction evidence="1">
        <text>[protein]-peptidylproline (omega=180) = [protein]-peptidylproline (omega=0)</text>
        <dbReference type="Rhea" id="RHEA:16237"/>
        <dbReference type="Rhea" id="RHEA-COMP:10747"/>
        <dbReference type="Rhea" id="RHEA-COMP:10748"/>
        <dbReference type="ChEBI" id="CHEBI:83833"/>
        <dbReference type="ChEBI" id="CHEBI:83834"/>
        <dbReference type="EC" id="5.2.1.8"/>
    </reaction>
</comment>
<name>G0QL59_ICHMU</name>
<evidence type="ECO:0000313" key="14">
    <source>
        <dbReference type="Proteomes" id="UP000008983"/>
    </source>
</evidence>
<dbReference type="PANTHER" id="PTHR11071:SF561">
    <property type="entry name" value="PEPTIDYL-PROLYL CIS-TRANS ISOMERASE D-RELATED"/>
    <property type="match status" value="1"/>
</dbReference>
<dbReference type="FunFam" id="2.40.100.10:FF:000025">
    <property type="entry name" value="Peptidyl-prolyl cis-trans isomerase CYP19-2"/>
    <property type="match status" value="1"/>
</dbReference>
<evidence type="ECO:0000256" key="10">
    <source>
        <dbReference type="ARBA" id="ARBA00023242"/>
    </source>
</evidence>
<dbReference type="STRING" id="857967.G0QL59"/>
<evidence type="ECO:0000256" key="6">
    <source>
        <dbReference type="ARBA" id="ARBA00022728"/>
    </source>
</evidence>
<dbReference type="GO" id="GO:0006457">
    <property type="term" value="P:protein folding"/>
    <property type="evidence" value="ECO:0007669"/>
    <property type="project" value="TreeGrafter"/>
</dbReference>
<dbReference type="Pfam" id="PF08231">
    <property type="entry name" value="SYF2"/>
    <property type="match status" value="1"/>
</dbReference>
<dbReference type="GO" id="GO:0005737">
    <property type="term" value="C:cytoplasm"/>
    <property type="evidence" value="ECO:0007669"/>
    <property type="project" value="TreeGrafter"/>
</dbReference>
<evidence type="ECO:0000256" key="2">
    <source>
        <dbReference type="ARBA" id="ARBA00004123"/>
    </source>
</evidence>
<dbReference type="GO" id="GO:0016018">
    <property type="term" value="F:cyclosporin A binding"/>
    <property type="evidence" value="ECO:0007669"/>
    <property type="project" value="TreeGrafter"/>
</dbReference>
<dbReference type="InterPro" id="IPR002130">
    <property type="entry name" value="Cyclophilin-type_PPIase_dom"/>
</dbReference>
<feature type="coiled-coil region" evidence="11">
    <location>
        <begin position="178"/>
        <end position="244"/>
    </location>
</feature>
<dbReference type="GO" id="GO:0008380">
    <property type="term" value="P:RNA splicing"/>
    <property type="evidence" value="ECO:0007669"/>
    <property type="project" value="UniProtKB-KW"/>
</dbReference>
<dbReference type="SUPFAM" id="SSF50891">
    <property type="entry name" value="Cyclophilin-like"/>
    <property type="match status" value="1"/>
</dbReference>
<dbReference type="PROSITE" id="PS50072">
    <property type="entry name" value="CSA_PPIASE_2"/>
    <property type="match status" value="1"/>
</dbReference>
<keyword evidence="9 13" id="KW-0413">Isomerase</keyword>
<accession>G0QL59</accession>
<evidence type="ECO:0000256" key="7">
    <source>
        <dbReference type="ARBA" id="ARBA00023110"/>
    </source>
</evidence>
<dbReference type="GeneID" id="14910235"/>
<dbReference type="OrthoDB" id="408413at2759"/>
<keyword evidence="10" id="KW-0539">Nucleus</keyword>
<keyword evidence="13" id="KW-0548">Nucleotidyltransferase</keyword>
<dbReference type="GO" id="GO:0006397">
    <property type="term" value="P:mRNA processing"/>
    <property type="evidence" value="ECO:0007669"/>
    <property type="project" value="UniProtKB-KW"/>
</dbReference>
<evidence type="ECO:0000256" key="5">
    <source>
        <dbReference type="ARBA" id="ARBA00022664"/>
    </source>
</evidence>
<keyword evidence="6" id="KW-0747">Spliceosome</keyword>
<dbReference type="PANTHER" id="PTHR11071">
    <property type="entry name" value="PEPTIDYL-PROLYL CIS-TRANS ISOMERASE"/>
    <property type="match status" value="1"/>
</dbReference>
<dbReference type="PRINTS" id="PR00153">
    <property type="entry name" value="CSAPPISMRASE"/>
</dbReference>
<dbReference type="InterPro" id="IPR029000">
    <property type="entry name" value="Cyclophilin-like_dom_sf"/>
</dbReference>
<dbReference type="EC" id="5.2.1.8" evidence="4"/>
<reference evidence="13 14" key="1">
    <citation type="submission" date="2011-07" db="EMBL/GenBank/DDBJ databases">
        <authorList>
            <person name="Coyne R."/>
            <person name="Brami D."/>
            <person name="Johnson J."/>
            <person name="Hostetler J."/>
            <person name="Hannick L."/>
            <person name="Clark T."/>
            <person name="Cassidy-Hanley D."/>
            <person name="Inman J."/>
        </authorList>
    </citation>
    <scope>NUCLEOTIDE SEQUENCE [LARGE SCALE GENOMIC DNA]</scope>
    <source>
        <strain evidence="13 14">G5</strain>
    </source>
</reference>
<evidence type="ECO:0000313" key="13">
    <source>
        <dbReference type="EMBL" id="EGR34047.1"/>
    </source>
</evidence>
<keyword evidence="13" id="KW-0808">Transferase</keyword>
<dbReference type="Proteomes" id="UP000008983">
    <property type="component" value="Unassembled WGS sequence"/>
</dbReference>
<evidence type="ECO:0000256" key="3">
    <source>
        <dbReference type="ARBA" id="ARBA00010028"/>
    </source>
</evidence>
<dbReference type="GO" id="GO:0005681">
    <property type="term" value="C:spliceosomal complex"/>
    <property type="evidence" value="ECO:0007669"/>
    <property type="project" value="UniProtKB-KW"/>
</dbReference>
<comment type="subcellular location">
    <subcellularLocation>
        <location evidence="2">Nucleus</location>
    </subcellularLocation>
</comment>
<dbReference type="eggNOG" id="KOG2609">
    <property type="taxonomic scope" value="Eukaryota"/>
</dbReference>
<feature type="domain" description="PPIase cyclophilin-type" evidence="12">
    <location>
        <begin position="1"/>
        <end position="164"/>
    </location>
</feature>
<evidence type="ECO:0000259" key="12">
    <source>
        <dbReference type="PROSITE" id="PS50072"/>
    </source>
</evidence>
<evidence type="ECO:0000256" key="8">
    <source>
        <dbReference type="ARBA" id="ARBA00023187"/>
    </source>
</evidence>
<dbReference type="Gene3D" id="2.40.100.10">
    <property type="entry name" value="Cyclophilin-like"/>
    <property type="match status" value="1"/>
</dbReference>
<keyword evidence="8" id="KW-0508">mRNA splicing</keyword>
<evidence type="ECO:0000256" key="4">
    <source>
        <dbReference type="ARBA" id="ARBA00013194"/>
    </source>
</evidence>
<sequence>MIGSKPSGRIILELYTDLTPKTAENFRGLCTNDYGSTGLGGKTSQLSYENSKIHRIVENFCIQGGDITNGDGTGGLSIYGKYFDDEDFSRRHACAGQLSMANNGRNTNNSQFFITLKAAPHLDGKHVVFGQVIDGMDVVRQIAKVPVDINERPKLPVVIKQCGQIGDKRAFLKEDPFAKQKYEEIQKRKVEAEQLRRQGIDPEEYYAKQKDQDISIEEKKGKEMENALKKLKEKIEILKEEKNVEIPQVDIVNSKISEKNFGWNVFNSDSLYKAQEKRWKNLNFNEELYKEQMQNPQKAYEVSEEALNKLAQEIEEYRRRAYDRDQDVDFIDERNKNFNSKLKRHFSEYTRDIKANLERGSAI</sequence>
<comment type="similarity">
    <text evidence="3">Belongs to the SYF2 family.</text>
</comment>
<dbReference type="Pfam" id="PF00160">
    <property type="entry name" value="Pro_isomerase"/>
    <property type="match status" value="1"/>
</dbReference>
<keyword evidence="7" id="KW-0697">Rotamase</keyword>
<evidence type="ECO:0000256" key="9">
    <source>
        <dbReference type="ARBA" id="ARBA00023235"/>
    </source>
</evidence>
<keyword evidence="11" id="KW-0175">Coiled coil</keyword>
<dbReference type="OMA" id="YFNQHTA"/>
<dbReference type="AlphaFoldDB" id="G0QL59"/>
<evidence type="ECO:0000256" key="11">
    <source>
        <dbReference type="SAM" id="Coils"/>
    </source>
</evidence>
<gene>
    <name evidence="13" type="ORF">IMG5_025870</name>
</gene>
<dbReference type="EMBL" id="GL983218">
    <property type="protein sequence ID" value="EGR34047.1"/>
    <property type="molecule type" value="Genomic_DNA"/>
</dbReference>